<proteinExistence type="predicted"/>
<dbReference type="EMBL" id="GEGO01003771">
    <property type="protein sequence ID" value="JAR91633.1"/>
    <property type="molecule type" value="Transcribed_RNA"/>
</dbReference>
<protein>
    <submittedName>
        <fullName evidence="1">Putative secreted protein</fullName>
    </submittedName>
</protein>
<dbReference type="AlphaFoldDB" id="A0A147BLH1"/>
<organism evidence="1">
    <name type="scientific">Ixodes ricinus</name>
    <name type="common">Common tick</name>
    <name type="synonym">Acarus ricinus</name>
    <dbReference type="NCBI Taxonomy" id="34613"/>
    <lineage>
        <taxon>Eukaryota</taxon>
        <taxon>Metazoa</taxon>
        <taxon>Ecdysozoa</taxon>
        <taxon>Arthropoda</taxon>
        <taxon>Chelicerata</taxon>
        <taxon>Arachnida</taxon>
        <taxon>Acari</taxon>
        <taxon>Parasitiformes</taxon>
        <taxon>Ixodida</taxon>
        <taxon>Ixodoidea</taxon>
        <taxon>Ixodidae</taxon>
        <taxon>Ixodinae</taxon>
        <taxon>Ixodes</taxon>
    </lineage>
</organism>
<sequence length="75" mass="8255">MPSWPVAPAGTLLSAVPFPRGRLSCLVSVLVSCRVAVCVLSNLVWFKFCECCLDCSSNKFPCLLAFYTYPFLCGR</sequence>
<name>A0A147BLH1_IXORI</name>
<accession>A0A147BLH1</accession>
<reference evidence="1" key="1">
    <citation type="journal article" date="2018" name="PLoS Negl. Trop. Dis.">
        <title>Sialome diversity of ticks revealed by RNAseq of single tick salivary glands.</title>
        <authorList>
            <person name="Perner J."/>
            <person name="Kropackova S."/>
            <person name="Kopacek P."/>
            <person name="Ribeiro J.M."/>
        </authorList>
    </citation>
    <scope>NUCLEOTIDE SEQUENCE</scope>
    <source>
        <strain evidence="1">Siblings of single egg batch collected in Ceske Budejovice</strain>
        <tissue evidence="1">Salivary glands</tissue>
    </source>
</reference>
<evidence type="ECO:0000313" key="1">
    <source>
        <dbReference type="EMBL" id="JAR91633.1"/>
    </source>
</evidence>